<dbReference type="InterPro" id="IPR000873">
    <property type="entry name" value="AMP-dep_synth/lig_dom"/>
</dbReference>
<accession>A0A8G1RWH0</accession>
<evidence type="ECO:0000313" key="3">
    <source>
        <dbReference type="EMBL" id="RAK81322.1"/>
    </source>
</evidence>
<dbReference type="Gene3D" id="3.40.50.12780">
    <property type="entry name" value="N-terminal domain of ligase-like"/>
    <property type="match status" value="1"/>
</dbReference>
<dbReference type="Gene3D" id="3.30.300.30">
    <property type="match status" value="1"/>
</dbReference>
<evidence type="ECO:0000259" key="2">
    <source>
        <dbReference type="Pfam" id="PF13193"/>
    </source>
</evidence>
<evidence type="ECO:0000313" key="4">
    <source>
        <dbReference type="Proteomes" id="UP000249789"/>
    </source>
</evidence>
<gene>
    <name evidence="3" type="ORF">BO72DRAFT_524293</name>
</gene>
<feature type="domain" description="AMP-dependent synthetase/ligase" evidence="1">
    <location>
        <begin position="226"/>
        <end position="429"/>
    </location>
</feature>
<keyword evidence="4" id="KW-1185">Reference proteome</keyword>
<dbReference type="EMBL" id="KZ824625">
    <property type="protein sequence ID" value="RAK81322.1"/>
    <property type="molecule type" value="Genomic_DNA"/>
</dbReference>
<dbReference type="SUPFAM" id="SSF56801">
    <property type="entry name" value="Acetyl-CoA synthetase-like"/>
    <property type="match status" value="1"/>
</dbReference>
<dbReference type="PANTHER" id="PTHR43201:SF6">
    <property type="entry name" value="ACYL COA SYNTHETASE (EUROFUNG)"/>
    <property type="match status" value="1"/>
</dbReference>
<name>A0A8G1RWH0_9EURO</name>
<proteinExistence type="predicted"/>
<dbReference type="InterPro" id="IPR042099">
    <property type="entry name" value="ANL_N_sf"/>
</dbReference>
<dbReference type="PANTHER" id="PTHR43201">
    <property type="entry name" value="ACYL-COA SYNTHETASE"/>
    <property type="match status" value="1"/>
</dbReference>
<dbReference type="GeneID" id="63867193"/>
<dbReference type="Pfam" id="PF13193">
    <property type="entry name" value="AMP-binding_C"/>
    <property type="match status" value="1"/>
</dbReference>
<dbReference type="InterPro" id="IPR045851">
    <property type="entry name" value="AMP-bd_C_sf"/>
</dbReference>
<organism evidence="3 4">
    <name type="scientific">Aspergillus fijiensis CBS 313.89</name>
    <dbReference type="NCBI Taxonomy" id="1448319"/>
    <lineage>
        <taxon>Eukaryota</taxon>
        <taxon>Fungi</taxon>
        <taxon>Dikarya</taxon>
        <taxon>Ascomycota</taxon>
        <taxon>Pezizomycotina</taxon>
        <taxon>Eurotiomycetes</taxon>
        <taxon>Eurotiomycetidae</taxon>
        <taxon>Eurotiales</taxon>
        <taxon>Aspergillaceae</taxon>
        <taxon>Aspergillus</taxon>
    </lineage>
</organism>
<dbReference type="GO" id="GO:0031956">
    <property type="term" value="F:medium-chain fatty acid-CoA ligase activity"/>
    <property type="evidence" value="ECO:0007669"/>
    <property type="project" value="TreeGrafter"/>
</dbReference>
<sequence>MTPAPAIVLGPTEPALWHKTLGELVDLQEAHYGSKEAVVVPWQSVRLSYRQLAERSRVLAQAMLNMGLGPGDCVGITAGNCYQYLEVFLGSGRIGCPVVVLNNTYTPGELTSAVYQSSCKLVFISASISTRALSDHIQALRGEESPNPKLPDLRRIVLIGDGIHSQTGIDLEPYDAFTSNAHPNPPEQAAISRTISPEDILNLQFTSGNYTSSYPADVVQLTDIKGTTGSPKAAMLTHTNLLNNARFVGQGLALTPQDKVLNPPPLFHCFGLVLGFLSSFIHGSTIILPSPSFSATSCVNTLLTEHATVILGVPTMYLALLDILAQNGTQPLSLRTALAAGSPVSPTLMARLRTETGIPNVLIAYGMTETSPVTFMTRLSDDAEKGITTVGRVLPHTWAKVVDREGAVVARGVRGELCTAGVAVQRGYWRNVQKTAEVMRRDEAGVLWMFTGDEVVMDAEGFVAVTGRIKDLIIRGGENIFPREIEERLTAHPAISEASVVGIQDERYGEVVGAFLKARERISPSKLRHWVSQTLGRHKAPQHIFWIGDAGVGADFPKTGSGKYQKHLLRELGNRLVRVRERNRARL</sequence>
<reference evidence="3 4" key="1">
    <citation type="submission" date="2018-02" db="EMBL/GenBank/DDBJ databases">
        <title>The genomes of Aspergillus section Nigri reveals drivers in fungal speciation.</title>
        <authorList>
            <consortium name="DOE Joint Genome Institute"/>
            <person name="Vesth T.C."/>
            <person name="Nybo J."/>
            <person name="Theobald S."/>
            <person name="Brandl J."/>
            <person name="Frisvad J.C."/>
            <person name="Nielsen K.F."/>
            <person name="Lyhne E.K."/>
            <person name="Kogle M.E."/>
            <person name="Kuo A."/>
            <person name="Riley R."/>
            <person name="Clum A."/>
            <person name="Nolan M."/>
            <person name="Lipzen A."/>
            <person name="Salamov A."/>
            <person name="Henrissat B."/>
            <person name="Wiebenga A."/>
            <person name="De vries R.P."/>
            <person name="Grigoriev I.V."/>
            <person name="Mortensen U.H."/>
            <person name="Andersen M.R."/>
            <person name="Baker S.E."/>
        </authorList>
    </citation>
    <scope>NUCLEOTIDE SEQUENCE [LARGE SCALE GENOMIC DNA]</scope>
    <source>
        <strain evidence="3 4">CBS 313.89</strain>
    </source>
</reference>
<feature type="domain" description="AMP-dependent synthetase/ligase" evidence="1">
    <location>
        <begin position="30"/>
        <end position="208"/>
    </location>
</feature>
<dbReference type="AlphaFoldDB" id="A0A8G1RWH0"/>
<protein>
    <submittedName>
        <fullName evidence="3">Acetyl-CoA synthetase-like protein</fullName>
    </submittedName>
</protein>
<feature type="domain" description="AMP-binding enzyme C-terminal" evidence="2">
    <location>
        <begin position="484"/>
        <end position="563"/>
    </location>
</feature>
<dbReference type="Proteomes" id="UP000249789">
    <property type="component" value="Unassembled WGS sequence"/>
</dbReference>
<dbReference type="VEuPathDB" id="FungiDB:BO72DRAFT_524293"/>
<dbReference type="RefSeq" id="XP_040805332.1">
    <property type="nucleotide sequence ID" value="XM_040949858.1"/>
</dbReference>
<dbReference type="GO" id="GO:0006631">
    <property type="term" value="P:fatty acid metabolic process"/>
    <property type="evidence" value="ECO:0007669"/>
    <property type="project" value="TreeGrafter"/>
</dbReference>
<dbReference type="OrthoDB" id="10253115at2759"/>
<evidence type="ECO:0000259" key="1">
    <source>
        <dbReference type="Pfam" id="PF00501"/>
    </source>
</evidence>
<dbReference type="InterPro" id="IPR025110">
    <property type="entry name" value="AMP-bd_C"/>
</dbReference>
<dbReference type="Pfam" id="PF00501">
    <property type="entry name" value="AMP-binding"/>
    <property type="match status" value="2"/>
</dbReference>